<dbReference type="InterPro" id="IPR027417">
    <property type="entry name" value="P-loop_NTPase"/>
</dbReference>
<keyword evidence="2" id="KW-1185">Reference proteome</keyword>
<dbReference type="InterPro" id="IPR050445">
    <property type="entry name" value="Bact_polysacc_biosynth/exp"/>
</dbReference>
<dbReference type="RefSeq" id="WP_282219932.1">
    <property type="nucleotide sequence ID" value="NZ_CP118246.1"/>
</dbReference>
<proteinExistence type="predicted"/>
<evidence type="ECO:0000313" key="1">
    <source>
        <dbReference type="EMBL" id="WDR03540.1"/>
    </source>
</evidence>
<reference evidence="1 2" key="1">
    <citation type="submission" date="2023-02" db="EMBL/GenBank/DDBJ databases">
        <title>Devosia algicola sp. nov., isolated from the phycosphere of marine algae.</title>
        <authorList>
            <person name="Kim J.M."/>
            <person name="Lee J.K."/>
            <person name="Choi B.J."/>
            <person name="Bayburt H."/>
            <person name="Jeon C.O."/>
        </authorList>
    </citation>
    <scope>NUCLEOTIDE SEQUENCE [LARGE SCALE GENOMIC DNA]</scope>
    <source>
        <strain evidence="1 2">G20-9</strain>
    </source>
</reference>
<dbReference type="Proteomes" id="UP001220530">
    <property type="component" value="Chromosome"/>
</dbReference>
<dbReference type="Gene3D" id="3.40.50.300">
    <property type="entry name" value="P-loop containing nucleotide triphosphate hydrolases"/>
    <property type="match status" value="1"/>
</dbReference>
<dbReference type="SUPFAM" id="SSF52540">
    <property type="entry name" value="P-loop containing nucleoside triphosphate hydrolases"/>
    <property type="match status" value="1"/>
</dbReference>
<evidence type="ECO:0008006" key="3">
    <source>
        <dbReference type="Google" id="ProtNLM"/>
    </source>
</evidence>
<organism evidence="1 2">
    <name type="scientific">Devosia algicola</name>
    <dbReference type="NCBI Taxonomy" id="3026418"/>
    <lineage>
        <taxon>Bacteria</taxon>
        <taxon>Pseudomonadati</taxon>
        <taxon>Pseudomonadota</taxon>
        <taxon>Alphaproteobacteria</taxon>
        <taxon>Hyphomicrobiales</taxon>
        <taxon>Devosiaceae</taxon>
        <taxon>Devosia</taxon>
    </lineage>
</organism>
<dbReference type="PANTHER" id="PTHR32309">
    <property type="entry name" value="TYROSINE-PROTEIN KINASE"/>
    <property type="match status" value="1"/>
</dbReference>
<sequence length="126" mass="13795">MDLADGKSWREVAETSADTGLVTVPANTSGVVGRTNDFLSSPEMQAFLIEARREFDYVVIDLPPLGPVVDAMSVLPWTDGFILVAEWGKTPRRLVRALLDREPELVDGVLGVVLNKVDFKKAPSLQ</sequence>
<dbReference type="EMBL" id="CP118246">
    <property type="protein sequence ID" value="WDR03540.1"/>
    <property type="molecule type" value="Genomic_DNA"/>
</dbReference>
<gene>
    <name evidence="1" type="ORF">PSQ19_05470</name>
</gene>
<name>A0ABY7YRN1_9HYPH</name>
<dbReference type="PANTHER" id="PTHR32309:SF13">
    <property type="entry name" value="FERRIC ENTEROBACTIN TRANSPORT PROTEIN FEPE"/>
    <property type="match status" value="1"/>
</dbReference>
<protein>
    <recommendedName>
        <fullName evidence="3">Tyrosine-protein kinase family protein</fullName>
    </recommendedName>
</protein>
<accession>A0ABY7YRN1</accession>
<evidence type="ECO:0000313" key="2">
    <source>
        <dbReference type="Proteomes" id="UP001220530"/>
    </source>
</evidence>